<name>A0AAN9S8R1_PSOTE</name>
<reference evidence="4 5" key="1">
    <citation type="submission" date="2024-01" db="EMBL/GenBank/DDBJ databases">
        <title>The genomes of 5 underutilized Papilionoideae crops provide insights into root nodulation and disease resistanc.</title>
        <authorList>
            <person name="Jiang F."/>
        </authorList>
    </citation>
    <scope>NUCLEOTIDE SEQUENCE [LARGE SCALE GENOMIC DNA]</scope>
    <source>
        <strain evidence="4">DUOXIRENSHENG_FW03</strain>
        <tissue evidence="4">Leaves</tissue>
    </source>
</reference>
<protein>
    <recommendedName>
        <fullName evidence="6">Low-temperature-induced 65 kDa protein</fullName>
    </recommendedName>
</protein>
<feature type="region of interest" description="Disordered" evidence="1">
    <location>
        <begin position="98"/>
        <end position="127"/>
    </location>
</feature>
<gene>
    <name evidence="4" type="ORF">VNO78_19798</name>
</gene>
<keyword evidence="5" id="KW-1185">Reference proteome</keyword>
<comment type="caution">
    <text evidence="4">The sequence shown here is derived from an EMBL/GenBank/DDBJ whole genome shotgun (WGS) entry which is preliminary data.</text>
</comment>
<dbReference type="Pfam" id="PF23402">
    <property type="entry name" value="LTI65_LTI78_NYQTKV"/>
    <property type="match status" value="1"/>
</dbReference>
<dbReference type="InterPro" id="IPR037491">
    <property type="entry name" value="LTI78/LTI65"/>
</dbReference>
<feature type="compositionally biased region" description="Basic and acidic residues" evidence="1">
    <location>
        <begin position="360"/>
        <end position="369"/>
    </location>
</feature>
<dbReference type="GO" id="GO:0006950">
    <property type="term" value="P:response to stress"/>
    <property type="evidence" value="ECO:0007669"/>
    <property type="project" value="TreeGrafter"/>
</dbReference>
<evidence type="ECO:0000313" key="4">
    <source>
        <dbReference type="EMBL" id="KAK7391382.1"/>
    </source>
</evidence>
<evidence type="ECO:0000259" key="2">
    <source>
        <dbReference type="Pfam" id="PF23399"/>
    </source>
</evidence>
<proteinExistence type="predicted"/>
<feature type="compositionally biased region" description="Basic and acidic residues" evidence="1">
    <location>
        <begin position="309"/>
        <end position="336"/>
    </location>
</feature>
<sequence length="396" mass="42794">MDEEPRHSALLGGVSSTTEIDPNIVTDLAKTFSVEEKAGLTKDNLGRSIGLEGQPRAPSKPEAYSPPNYQTNVSDLSDIGKDEIEITPLEESFAKMNVHDEPKPTPEKIFQPTAVDSEYPPVGSHDQFVPHLSAATQTQIPFAEIHDQFNEETVSSNINRNLENPTETGQSLNTITAAVEEQPHYEASTDAVVSPKDVMVSEIGSGEKDDIEDKVVTNEEQQKSGVPSNMSSSTAQYGKNIAHTLSEKLAPAYDKVAGVGSAVKSKVTGISTDGVGTEAKNGVSVKDYLAEKLRPGEEDKTLSKVISEALHKNKEEPVKNEDGNLDDRDEKVREESCVNSSGKGMVHKLKGVVGYWFGKSEDKGDEDLSKNTISGAEVDQDNKVVGEIKSSPVEEQ</sequence>
<dbReference type="Proteomes" id="UP001386955">
    <property type="component" value="Unassembled WGS sequence"/>
</dbReference>
<organism evidence="4 5">
    <name type="scientific">Psophocarpus tetragonolobus</name>
    <name type="common">Winged bean</name>
    <name type="synonym">Dolichos tetragonolobus</name>
    <dbReference type="NCBI Taxonomy" id="3891"/>
    <lineage>
        <taxon>Eukaryota</taxon>
        <taxon>Viridiplantae</taxon>
        <taxon>Streptophyta</taxon>
        <taxon>Embryophyta</taxon>
        <taxon>Tracheophyta</taxon>
        <taxon>Spermatophyta</taxon>
        <taxon>Magnoliopsida</taxon>
        <taxon>eudicotyledons</taxon>
        <taxon>Gunneridae</taxon>
        <taxon>Pentapetalae</taxon>
        <taxon>rosids</taxon>
        <taxon>fabids</taxon>
        <taxon>Fabales</taxon>
        <taxon>Fabaceae</taxon>
        <taxon>Papilionoideae</taxon>
        <taxon>50 kb inversion clade</taxon>
        <taxon>NPAAA clade</taxon>
        <taxon>indigoferoid/millettioid clade</taxon>
        <taxon>Phaseoleae</taxon>
        <taxon>Psophocarpus</taxon>
    </lineage>
</organism>
<evidence type="ECO:0000259" key="3">
    <source>
        <dbReference type="Pfam" id="PF23402"/>
    </source>
</evidence>
<evidence type="ECO:0000256" key="1">
    <source>
        <dbReference type="SAM" id="MobiDB-lite"/>
    </source>
</evidence>
<feature type="domain" description="LTI65/LTI78 PGEED repeat" evidence="2">
    <location>
        <begin position="282"/>
        <end position="310"/>
    </location>
</feature>
<dbReference type="InterPro" id="IPR057058">
    <property type="entry name" value="LTI65_LTI78_NYQTKV"/>
</dbReference>
<evidence type="ECO:0000313" key="5">
    <source>
        <dbReference type="Proteomes" id="UP001386955"/>
    </source>
</evidence>
<feature type="domain" description="LTI65/LTI78 NYQTKV repeat" evidence="3">
    <location>
        <begin position="42"/>
        <end position="101"/>
    </location>
</feature>
<feature type="region of interest" description="Disordered" evidence="1">
    <location>
        <begin position="37"/>
        <end position="79"/>
    </location>
</feature>
<dbReference type="Pfam" id="PF23399">
    <property type="entry name" value="LTI65_PGEED"/>
    <property type="match status" value="1"/>
</dbReference>
<dbReference type="InterPro" id="IPR057059">
    <property type="entry name" value="LTI65/LTI78_PGEED"/>
</dbReference>
<accession>A0AAN9S8R1</accession>
<evidence type="ECO:0008006" key="6">
    <source>
        <dbReference type="Google" id="ProtNLM"/>
    </source>
</evidence>
<feature type="region of interest" description="Disordered" evidence="1">
    <location>
        <begin position="360"/>
        <end position="396"/>
    </location>
</feature>
<feature type="region of interest" description="Disordered" evidence="1">
    <location>
        <begin position="294"/>
        <end position="340"/>
    </location>
</feature>
<dbReference type="AlphaFoldDB" id="A0AAN9S8R1"/>
<dbReference type="PANTHER" id="PTHR33836:SF8">
    <property type="entry name" value="LOW-TEMPERATURE-INDUCED 65 KDA PROTEIN"/>
    <property type="match status" value="1"/>
</dbReference>
<dbReference type="EMBL" id="JAYMYS010000005">
    <property type="protein sequence ID" value="KAK7391382.1"/>
    <property type="molecule type" value="Genomic_DNA"/>
</dbReference>
<dbReference type="PANTHER" id="PTHR33836">
    <property type="entry name" value="LOW-TEMPERATURE-INDUCED 65 KDA PROTEIN-RELATED"/>
    <property type="match status" value="1"/>
</dbReference>
<dbReference type="GO" id="GO:0009737">
    <property type="term" value="P:response to abscisic acid"/>
    <property type="evidence" value="ECO:0007669"/>
    <property type="project" value="InterPro"/>
</dbReference>